<gene>
    <name evidence="4" type="primary">LOC102192477</name>
</gene>
<feature type="compositionally biased region" description="Basic and acidic residues" evidence="2">
    <location>
        <begin position="139"/>
        <end position="166"/>
    </location>
</feature>
<proteinExistence type="inferred from homology"/>
<dbReference type="GO" id="GO:0006887">
    <property type="term" value="P:exocytosis"/>
    <property type="evidence" value="ECO:0007669"/>
    <property type="project" value="InterPro"/>
</dbReference>
<sequence>MSQMMDKSTENPSNDTVSTKSNGSIKSDEKTSTDGGINVGMMGKFRRSLRLPTRKNPPSPGDKESKLSPESDEPAKKLDSAASPQPPSPSLSPGSASTSPKSNQEKEDDESDVSSHKSRPLTPSNTDPSMPKFENTLNRLRESFRWRRKKEVDTLPSEDLKEEKDPNNTSKRKFSFKQKRDEDKPSSMDEKVTPTFEEYLERQAFCEATQQLIDSEKHLFWETAEGNKEAVEKLAADHKALEEHVWHILQQSFSLSSEEASASALKSAVKAINLEEEQDQLWKQNSQIPPAWRPSEWKKHHDKVLHELVNGRMDNPSSPTGDQVNPSTIQATIQFMGKQLKDDLQRVVEKVNNCYPPEMDICNFYARQYHQTVKARLRKIVGSVGSVDDCSFLLLWVKESYPEILEKPEVASNINTEALGKLLPDELLKPLEEQYLSKQQSDLMIFIDRVLDEAKKEWDQGKEPTRDDGCYVSPVAYDVIQVELLDFFEKHDLFPENVRENCLPVLTEMKQSAHTYLLTSVRKVLKPHYQKVGTSDWLKKNTFEKLLNSTEDELQELQGSSQSSYQELIGRLQQEVTVEYVQRLLKGEVKLKDSNQQQKAYETVQENGERLHELFARMGSKQDWLKEILTKIAEVLKLQDIPAIQMQIVSLGSAYPDLSEKHLSALLKLKANLSKVDKKTIKTTVLDILKESHTNAETRAFFSKVEVTGS</sequence>
<accession>A0A9Y3VA38</accession>
<organism evidence="3 4">
    <name type="scientific">Pundamilia nyererei</name>
    <dbReference type="NCBI Taxonomy" id="303518"/>
    <lineage>
        <taxon>Eukaryota</taxon>
        <taxon>Metazoa</taxon>
        <taxon>Chordata</taxon>
        <taxon>Craniata</taxon>
        <taxon>Vertebrata</taxon>
        <taxon>Euteleostomi</taxon>
        <taxon>Actinopterygii</taxon>
        <taxon>Neopterygii</taxon>
        <taxon>Teleostei</taxon>
        <taxon>Neoteleostei</taxon>
        <taxon>Acanthomorphata</taxon>
        <taxon>Ovalentaria</taxon>
        <taxon>Cichlomorphae</taxon>
        <taxon>Cichliformes</taxon>
        <taxon>Cichlidae</taxon>
        <taxon>African cichlids</taxon>
        <taxon>Pseudocrenilabrinae</taxon>
        <taxon>Haplochromini</taxon>
        <taxon>Pundamilia</taxon>
    </lineage>
</organism>
<protein>
    <submittedName>
        <fullName evidence="4">Tumor necrosis factor alpha-induced protein 2-like</fullName>
    </submittedName>
</protein>
<feature type="compositionally biased region" description="Low complexity" evidence="2">
    <location>
        <begin position="91"/>
        <end position="102"/>
    </location>
</feature>
<feature type="compositionally biased region" description="Basic and acidic residues" evidence="2">
    <location>
        <begin position="61"/>
        <end position="79"/>
    </location>
</feature>
<dbReference type="InterPro" id="IPR010326">
    <property type="entry name" value="EXOC3/Sec6"/>
</dbReference>
<dbReference type="PANTHER" id="PTHR21292:SF4">
    <property type="entry name" value="TUMOR NECROSIS FACTOR ALPHA-INDUCED PROTEIN 2"/>
    <property type="match status" value="1"/>
</dbReference>
<reference evidence="4" key="1">
    <citation type="submission" date="2025-08" db="UniProtKB">
        <authorList>
            <consortium name="RefSeq"/>
        </authorList>
    </citation>
    <scope>IDENTIFICATION</scope>
</reference>
<dbReference type="Proteomes" id="UP000695023">
    <property type="component" value="Unplaced"/>
</dbReference>
<evidence type="ECO:0000256" key="2">
    <source>
        <dbReference type="SAM" id="MobiDB-lite"/>
    </source>
</evidence>
<name>A0A9Y3VA38_9CICH</name>
<dbReference type="GO" id="GO:0000145">
    <property type="term" value="C:exocyst"/>
    <property type="evidence" value="ECO:0007669"/>
    <property type="project" value="InterPro"/>
</dbReference>
<dbReference type="GO" id="GO:0051601">
    <property type="term" value="P:exocyst localization"/>
    <property type="evidence" value="ECO:0007669"/>
    <property type="project" value="TreeGrafter"/>
</dbReference>
<dbReference type="GO" id="GO:0000149">
    <property type="term" value="F:SNARE binding"/>
    <property type="evidence" value="ECO:0007669"/>
    <property type="project" value="TreeGrafter"/>
</dbReference>
<dbReference type="AlphaFoldDB" id="A0A9Y3VA38"/>
<dbReference type="GeneID" id="102192477"/>
<dbReference type="RefSeq" id="XP_005728763.1">
    <property type="nucleotide sequence ID" value="XM_005728706.1"/>
</dbReference>
<dbReference type="InterPro" id="IPR042532">
    <property type="entry name" value="EXOC3/Sec6_C"/>
</dbReference>
<comment type="similarity">
    <text evidence="1">Belongs to the SEC6 family.</text>
</comment>
<keyword evidence="3" id="KW-1185">Reference proteome</keyword>
<feature type="region of interest" description="Disordered" evidence="2">
    <location>
        <begin position="1"/>
        <end position="192"/>
    </location>
</feature>
<evidence type="ECO:0000313" key="3">
    <source>
        <dbReference type="Proteomes" id="UP000695023"/>
    </source>
</evidence>
<feature type="compositionally biased region" description="Basic residues" evidence="2">
    <location>
        <begin position="44"/>
        <end position="53"/>
    </location>
</feature>
<feature type="compositionally biased region" description="Polar residues" evidence="2">
    <location>
        <begin position="1"/>
        <end position="25"/>
    </location>
</feature>
<dbReference type="PANTHER" id="PTHR21292">
    <property type="entry name" value="EXOCYST COMPLEX COMPONENT SEC6-RELATED"/>
    <property type="match status" value="1"/>
</dbReference>
<feature type="compositionally biased region" description="Basic and acidic residues" evidence="2">
    <location>
        <begin position="178"/>
        <end position="192"/>
    </location>
</feature>
<dbReference type="Gene3D" id="1.10.357.70">
    <property type="entry name" value="Exocyst complex component Sec6, C-terminal domain"/>
    <property type="match status" value="1"/>
</dbReference>
<evidence type="ECO:0000256" key="1">
    <source>
        <dbReference type="ARBA" id="ARBA00009447"/>
    </source>
</evidence>
<evidence type="ECO:0000313" key="4">
    <source>
        <dbReference type="RefSeq" id="XP_005728763.1"/>
    </source>
</evidence>
<dbReference type="Pfam" id="PF06046">
    <property type="entry name" value="Sec6"/>
    <property type="match status" value="2"/>
</dbReference>